<gene>
    <name evidence="2" type="ORF">H8K26_16570</name>
</gene>
<name>A0ABR6XJW4_9BURK</name>
<dbReference type="Gene3D" id="1.25.40.10">
    <property type="entry name" value="Tetratricopeptide repeat domain"/>
    <property type="match status" value="1"/>
</dbReference>
<dbReference type="RefSeq" id="WP_190481000.1">
    <property type="nucleotide sequence ID" value="NZ_JACOFT010000007.1"/>
</dbReference>
<reference evidence="2 3" key="1">
    <citation type="submission" date="2020-08" db="EMBL/GenBank/DDBJ databases">
        <title>Novel species isolated from subtropical streams in China.</title>
        <authorList>
            <person name="Lu H."/>
        </authorList>
    </citation>
    <scope>NUCLEOTIDE SEQUENCE [LARGE SCALE GENOMIC DNA]</scope>
    <source>
        <strain evidence="2 3">CCTCC AB 2015119</strain>
    </source>
</reference>
<keyword evidence="1" id="KW-0732">Signal</keyword>
<dbReference type="SUPFAM" id="SSF48452">
    <property type="entry name" value="TPR-like"/>
    <property type="match status" value="1"/>
</dbReference>
<organism evidence="2 3">
    <name type="scientific">Undibacterium aquatile</name>
    <dbReference type="NCBI Taxonomy" id="1537398"/>
    <lineage>
        <taxon>Bacteria</taxon>
        <taxon>Pseudomonadati</taxon>
        <taxon>Pseudomonadota</taxon>
        <taxon>Betaproteobacteria</taxon>
        <taxon>Burkholderiales</taxon>
        <taxon>Oxalobacteraceae</taxon>
        <taxon>Undibacterium</taxon>
    </lineage>
</organism>
<evidence type="ECO:0000313" key="2">
    <source>
        <dbReference type="EMBL" id="MBC3813058.1"/>
    </source>
</evidence>
<evidence type="ECO:0000256" key="1">
    <source>
        <dbReference type="SAM" id="SignalP"/>
    </source>
</evidence>
<proteinExistence type="predicted"/>
<dbReference type="NCBIfam" id="NF038027">
    <property type="entry name" value="TssQ_fam"/>
    <property type="match status" value="1"/>
</dbReference>
<feature type="chain" id="PRO_5047444985" evidence="1">
    <location>
        <begin position="27"/>
        <end position="163"/>
    </location>
</feature>
<accession>A0ABR6XJW4</accession>
<keyword evidence="3" id="KW-1185">Reference proteome</keyword>
<feature type="signal peptide" evidence="1">
    <location>
        <begin position="1"/>
        <end position="26"/>
    </location>
</feature>
<dbReference type="Proteomes" id="UP000637632">
    <property type="component" value="Unassembled WGS sequence"/>
</dbReference>
<keyword evidence="2" id="KW-0449">Lipoprotein</keyword>
<protein>
    <submittedName>
        <fullName evidence="2">TssQ family T6SS-associated lipoprotein</fullName>
    </submittedName>
</protein>
<dbReference type="EMBL" id="JACOFT010000007">
    <property type="protein sequence ID" value="MBC3813058.1"/>
    <property type="molecule type" value="Genomic_DNA"/>
</dbReference>
<evidence type="ECO:0000313" key="3">
    <source>
        <dbReference type="Proteomes" id="UP000637632"/>
    </source>
</evidence>
<sequence>MKITFRLFPVCSLLLVCAFLPGCETAPKNVPAPKAAVKSKETKPVAAANPATEVAAPAPVISPDVQAYNEGSALYNDGNYNGAIKKLSGATEIWNGHNKAIQLDALKTMAFSYCVTSRTQLCRQQFERALKLDPNFDLMPNEIGHPIWGPVFLKAKKTKALKK</sequence>
<dbReference type="InterPro" id="IPR047780">
    <property type="entry name" value="TssQ-like"/>
</dbReference>
<dbReference type="InterPro" id="IPR011990">
    <property type="entry name" value="TPR-like_helical_dom_sf"/>
</dbReference>
<comment type="caution">
    <text evidence="2">The sequence shown here is derived from an EMBL/GenBank/DDBJ whole genome shotgun (WGS) entry which is preliminary data.</text>
</comment>